<organism evidence="2">
    <name type="scientific">marine sediment metagenome</name>
    <dbReference type="NCBI Taxonomy" id="412755"/>
    <lineage>
        <taxon>unclassified sequences</taxon>
        <taxon>metagenomes</taxon>
        <taxon>ecological metagenomes</taxon>
    </lineage>
</organism>
<gene>
    <name evidence="2" type="ORF">S01H1_28718</name>
</gene>
<feature type="compositionally biased region" description="Polar residues" evidence="1">
    <location>
        <begin position="9"/>
        <end position="63"/>
    </location>
</feature>
<name>X0SY83_9ZZZZ</name>
<evidence type="ECO:0000313" key="2">
    <source>
        <dbReference type="EMBL" id="GAF86168.1"/>
    </source>
</evidence>
<evidence type="ECO:0000256" key="1">
    <source>
        <dbReference type="SAM" id="MobiDB-lite"/>
    </source>
</evidence>
<feature type="region of interest" description="Disordered" evidence="1">
    <location>
        <begin position="1"/>
        <end position="83"/>
    </location>
</feature>
<feature type="non-terminal residue" evidence="2">
    <location>
        <position position="1"/>
    </location>
</feature>
<dbReference type="AlphaFoldDB" id="X0SY83"/>
<sequence>TDAEKLAIANTSGTNTGDETPTSVKTKYESNADTNAFTDSEKTNLSNQSGTNTGDETTSSIQTKRPLKTVNGTSLEGTGDIPISSGGESYTKIVVFEDTPLNNFNSNVFTDVAGMQITIDRDGDYTFSAFLNCNNDQSEEIDLTIALTPITNRVITLPNGSTVNVAAGTQFTSQFQAVRDRQQKNSDQTLTGLFLFDDLEINDLIDFQINTRNDNVDLSNRRAYGYTIN</sequence>
<evidence type="ECO:0008006" key="3">
    <source>
        <dbReference type="Google" id="ProtNLM"/>
    </source>
</evidence>
<dbReference type="EMBL" id="BARS01017567">
    <property type="protein sequence ID" value="GAF86168.1"/>
    <property type="molecule type" value="Genomic_DNA"/>
</dbReference>
<proteinExistence type="predicted"/>
<reference evidence="2" key="1">
    <citation type="journal article" date="2014" name="Front. Microbiol.">
        <title>High frequency of phylogenetically diverse reductive dehalogenase-homologous genes in deep subseafloor sedimentary metagenomes.</title>
        <authorList>
            <person name="Kawai M."/>
            <person name="Futagami T."/>
            <person name="Toyoda A."/>
            <person name="Takaki Y."/>
            <person name="Nishi S."/>
            <person name="Hori S."/>
            <person name="Arai W."/>
            <person name="Tsubouchi T."/>
            <person name="Morono Y."/>
            <person name="Uchiyama I."/>
            <person name="Ito T."/>
            <person name="Fujiyama A."/>
            <person name="Inagaki F."/>
            <person name="Takami H."/>
        </authorList>
    </citation>
    <scope>NUCLEOTIDE SEQUENCE</scope>
    <source>
        <strain evidence="2">Expedition CK06-06</strain>
    </source>
</reference>
<accession>X0SY83</accession>
<protein>
    <recommendedName>
        <fullName evidence="3">C1q domain-containing protein</fullName>
    </recommendedName>
</protein>
<comment type="caution">
    <text evidence="2">The sequence shown here is derived from an EMBL/GenBank/DDBJ whole genome shotgun (WGS) entry which is preliminary data.</text>
</comment>